<proteinExistence type="predicted"/>
<name>A0A803PK85_CANSA</name>
<dbReference type="EnsemblPlants" id="evm.model.05.1155">
    <property type="protein sequence ID" value="cds.evm.model.05.1155"/>
    <property type="gene ID" value="evm.TU.05.1155"/>
</dbReference>
<reference evidence="2" key="2">
    <citation type="submission" date="2021-03" db="UniProtKB">
        <authorList>
            <consortium name="EnsemblPlants"/>
        </authorList>
    </citation>
    <scope>IDENTIFICATION</scope>
</reference>
<feature type="compositionally biased region" description="Polar residues" evidence="1">
    <location>
        <begin position="167"/>
        <end position="196"/>
    </location>
</feature>
<accession>A0A803PK85</accession>
<sequence>MMKICWVRIIPNSLLLKRWSIDAKTIDEDTELNPCEYARYGALNSDANMMNYYASQSTTHYNIAKEEIARLTTMFKEGFEIGESSCSAPAPRSYRDNPNIIQDPTRVRTKGTGNAQRRDGEPTNGTGSRQRQCGLCCEMGHNSRTCPNRGTTPAWGRGRATTRHTLEQNTNSGNENVQGDTNMPYSTQGSFQSSYY</sequence>
<dbReference type="GO" id="GO:0008270">
    <property type="term" value="F:zinc ion binding"/>
    <property type="evidence" value="ECO:0007669"/>
    <property type="project" value="InterPro"/>
</dbReference>
<dbReference type="InterPro" id="IPR036875">
    <property type="entry name" value="Znf_CCHC_sf"/>
</dbReference>
<evidence type="ECO:0000256" key="1">
    <source>
        <dbReference type="SAM" id="MobiDB-lite"/>
    </source>
</evidence>
<feature type="region of interest" description="Disordered" evidence="1">
    <location>
        <begin position="148"/>
        <end position="196"/>
    </location>
</feature>
<dbReference type="GO" id="GO:0003676">
    <property type="term" value="F:nucleic acid binding"/>
    <property type="evidence" value="ECO:0007669"/>
    <property type="project" value="InterPro"/>
</dbReference>
<dbReference type="EMBL" id="UZAU01000499">
    <property type="status" value="NOT_ANNOTATED_CDS"/>
    <property type="molecule type" value="Genomic_DNA"/>
</dbReference>
<evidence type="ECO:0008006" key="4">
    <source>
        <dbReference type="Google" id="ProtNLM"/>
    </source>
</evidence>
<evidence type="ECO:0000313" key="3">
    <source>
        <dbReference type="Proteomes" id="UP000596661"/>
    </source>
</evidence>
<feature type="region of interest" description="Disordered" evidence="1">
    <location>
        <begin position="86"/>
        <end position="131"/>
    </location>
</feature>
<dbReference type="SUPFAM" id="SSF57756">
    <property type="entry name" value="Retrovirus zinc finger-like domains"/>
    <property type="match status" value="1"/>
</dbReference>
<protein>
    <recommendedName>
        <fullName evidence="4">CCHC-type domain-containing protein</fullName>
    </recommendedName>
</protein>
<dbReference type="AlphaFoldDB" id="A0A803PK85"/>
<dbReference type="Gramene" id="evm.model.05.1155">
    <property type="protein sequence ID" value="cds.evm.model.05.1155"/>
    <property type="gene ID" value="evm.TU.05.1155"/>
</dbReference>
<keyword evidence="3" id="KW-1185">Reference proteome</keyword>
<organism evidence="2 3">
    <name type="scientific">Cannabis sativa</name>
    <name type="common">Hemp</name>
    <name type="synonym">Marijuana</name>
    <dbReference type="NCBI Taxonomy" id="3483"/>
    <lineage>
        <taxon>Eukaryota</taxon>
        <taxon>Viridiplantae</taxon>
        <taxon>Streptophyta</taxon>
        <taxon>Embryophyta</taxon>
        <taxon>Tracheophyta</taxon>
        <taxon>Spermatophyta</taxon>
        <taxon>Magnoliopsida</taxon>
        <taxon>eudicotyledons</taxon>
        <taxon>Gunneridae</taxon>
        <taxon>Pentapetalae</taxon>
        <taxon>rosids</taxon>
        <taxon>fabids</taxon>
        <taxon>Rosales</taxon>
        <taxon>Cannabaceae</taxon>
        <taxon>Cannabis</taxon>
    </lineage>
</organism>
<dbReference type="Proteomes" id="UP000596661">
    <property type="component" value="Chromosome 5"/>
</dbReference>
<evidence type="ECO:0000313" key="2">
    <source>
        <dbReference type="EnsemblPlants" id="cds.evm.model.05.1155"/>
    </source>
</evidence>
<reference evidence="2" key="1">
    <citation type="submission" date="2018-11" db="EMBL/GenBank/DDBJ databases">
        <authorList>
            <person name="Grassa J C."/>
        </authorList>
    </citation>
    <scope>NUCLEOTIDE SEQUENCE [LARGE SCALE GENOMIC DNA]</scope>
</reference>